<dbReference type="UniPathway" id="UPA00035">
    <property type="reaction ID" value="UER00044"/>
</dbReference>
<evidence type="ECO:0000256" key="8">
    <source>
        <dbReference type="ARBA" id="ARBA00049047"/>
    </source>
</evidence>
<comment type="pathway">
    <text evidence="2 9">Amino-acid biosynthesis; L-tryptophan biosynthesis; L-tryptophan from chorismate: step 5/5.</text>
</comment>
<dbReference type="InterPro" id="IPR018204">
    <property type="entry name" value="Trp_synthase_alpha_AS"/>
</dbReference>
<comment type="function">
    <text evidence="1 9">The alpha subunit is responsible for the aldol cleavage of indoleglycerol phosphate to indole and glyceraldehyde 3-phosphate.</text>
</comment>
<evidence type="ECO:0000313" key="12">
    <source>
        <dbReference type="Proteomes" id="UP000199197"/>
    </source>
</evidence>
<dbReference type="InterPro" id="IPR013785">
    <property type="entry name" value="Aldolase_TIM"/>
</dbReference>
<evidence type="ECO:0000256" key="5">
    <source>
        <dbReference type="ARBA" id="ARBA00022822"/>
    </source>
</evidence>
<name>A0A0P1MYU3_9BACT</name>
<evidence type="ECO:0000256" key="1">
    <source>
        <dbReference type="ARBA" id="ARBA00003365"/>
    </source>
</evidence>
<keyword evidence="5 9" id="KW-0822">Tryptophan biosynthesis</keyword>
<dbReference type="OrthoDB" id="9804578at2"/>
<dbReference type="Pfam" id="PF00290">
    <property type="entry name" value="Trp_syntA"/>
    <property type="match status" value="1"/>
</dbReference>
<reference evidence="12" key="1">
    <citation type="submission" date="2015-11" db="EMBL/GenBank/DDBJ databases">
        <authorList>
            <person name="Varghese N."/>
        </authorList>
    </citation>
    <scope>NUCLEOTIDE SEQUENCE [LARGE SCALE GENOMIC DNA]</scope>
    <source>
        <strain evidence="12">JGI-23</strain>
    </source>
</reference>
<evidence type="ECO:0000256" key="10">
    <source>
        <dbReference type="RuleBase" id="RU003662"/>
    </source>
</evidence>
<comment type="subunit">
    <text evidence="3 9">Tetramer of two alpha and two beta chains.</text>
</comment>
<dbReference type="Proteomes" id="UP000199197">
    <property type="component" value="Unassembled WGS sequence"/>
</dbReference>
<protein>
    <recommendedName>
        <fullName evidence="9">Tryptophan synthase alpha chain</fullName>
        <ecNumber evidence="9">4.2.1.20</ecNumber>
    </recommendedName>
</protein>
<proteinExistence type="inferred from homology"/>
<dbReference type="Gene3D" id="3.20.20.70">
    <property type="entry name" value="Aldolase class I"/>
    <property type="match status" value="1"/>
</dbReference>
<evidence type="ECO:0000256" key="9">
    <source>
        <dbReference type="HAMAP-Rule" id="MF_00131"/>
    </source>
</evidence>
<dbReference type="InterPro" id="IPR002028">
    <property type="entry name" value="Trp_synthase_suA"/>
</dbReference>
<evidence type="ECO:0000256" key="7">
    <source>
        <dbReference type="ARBA" id="ARBA00023239"/>
    </source>
</evidence>
<dbReference type="CDD" id="cd04724">
    <property type="entry name" value="Tryptophan_synthase_alpha"/>
    <property type="match status" value="1"/>
</dbReference>
<evidence type="ECO:0000256" key="3">
    <source>
        <dbReference type="ARBA" id="ARBA00011270"/>
    </source>
</evidence>
<dbReference type="PANTHER" id="PTHR43406">
    <property type="entry name" value="TRYPTOPHAN SYNTHASE, ALPHA CHAIN"/>
    <property type="match status" value="1"/>
</dbReference>
<dbReference type="FunFam" id="3.20.20.70:FF:000037">
    <property type="entry name" value="Tryptophan synthase alpha chain"/>
    <property type="match status" value="1"/>
</dbReference>
<dbReference type="GO" id="GO:0005829">
    <property type="term" value="C:cytosol"/>
    <property type="evidence" value="ECO:0007669"/>
    <property type="project" value="TreeGrafter"/>
</dbReference>
<dbReference type="GO" id="GO:0004834">
    <property type="term" value="F:tryptophan synthase activity"/>
    <property type="evidence" value="ECO:0007669"/>
    <property type="project" value="UniProtKB-UniRule"/>
</dbReference>
<keyword evidence="12" id="KW-1185">Reference proteome</keyword>
<dbReference type="RefSeq" id="WP_092349312.1">
    <property type="nucleotide sequence ID" value="NZ_CZVW01000008.1"/>
</dbReference>
<dbReference type="PANTHER" id="PTHR43406:SF1">
    <property type="entry name" value="TRYPTOPHAN SYNTHASE ALPHA CHAIN, CHLOROPLASTIC"/>
    <property type="match status" value="1"/>
</dbReference>
<feature type="active site" description="Proton acceptor" evidence="9">
    <location>
        <position position="45"/>
    </location>
</feature>
<evidence type="ECO:0000313" key="11">
    <source>
        <dbReference type="EMBL" id="CUT00997.1"/>
    </source>
</evidence>
<evidence type="ECO:0000256" key="6">
    <source>
        <dbReference type="ARBA" id="ARBA00023141"/>
    </source>
</evidence>
<keyword evidence="7 9" id="KW-0456">Lyase</keyword>
<feature type="active site" description="Proton acceptor" evidence="9">
    <location>
        <position position="56"/>
    </location>
</feature>
<dbReference type="NCBIfam" id="TIGR00262">
    <property type="entry name" value="trpA"/>
    <property type="match status" value="1"/>
</dbReference>
<dbReference type="SUPFAM" id="SSF51366">
    <property type="entry name" value="Ribulose-phoshate binding barrel"/>
    <property type="match status" value="1"/>
</dbReference>
<keyword evidence="6 9" id="KW-0057">Aromatic amino acid biosynthesis</keyword>
<dbReference type="EC" id="4.2.1.20" evidence="9"/>
<dbReference type="PROSITE" id="PS00167">
    <property type="entry name" value="TRP_SYNTHASE_ALPHA"/>
    <property type="match status" value="1"/>
</dbReference>
<dbReference type="HAMAP" id="MF_00131">
    <property type="entry name" value="Trp_synth_alpha"/>
    <property type="match status" value="1"/>
</dbReference>
<evidence type="ECO:0000256" key="4">
    <source>
        <dbReference type="ARBA" id="ARBA00022605"/>
    </source>
</evidence>
<comment type="catalytic activity">
    <reaction evidence="8 9">
        <text>(1S,2R)-1-C-(indol-3-yl)glycerol 3-phosphate + L-serine = D-glyceraldehyde 3-phosphate + L-tryptophan + H2O</text>
        <dbReference type="Rhea" id="RHEA:10532"/>
        <dbReference type="ChEBI" id="CHEBI:15377"/>
        <dbReference type="ChEBI" id="CHEBI:33384"/>
        <dbReference type="ChEBI" id="CHEBI:57912"/>
        <dbReference type="ChEBI" id="CHEBI:58866"/>
        <dbReference type="ChEBI" id="CHEBI:59776"/>
        <dbReference type="EC" id="4.2.1.20"/>
    </reaction>
</comment>
<sequence length="268" mass="30077">MNRIEKVLNKGEKLLIPYITPEFPIKNSTLPLLEALHYAGSDMIEIGIPFSDPIADGPTIQHSSYIALKNGVNLRKIFNIVSEFRKKFSTPIILMGYFNSILNFGISKFVSESVENGIDGLIVPDLPVDEADELINFSQKYGLSNIFLVAPTSTTERIKLISSKSTHFAYCVSVTGVTGERENFGGDEFENFMRRVKENSTKPFVVGFGISKREHVLKAWEWADGAVVGSALIKKLFNIDEISKCSEIAYEFIKELKNGLVQEKKQIW</sequence>
<dbReference type="EMBL" id="CZVW01000008">
    <property type="protein sequence ID" value="CUT00997.1"/>
    <property type="molecule type" value="Genomic_DNA"/>
</dbReference>
<dbReference type="InterPro" id="IPR011060">
    <property type="entry name" value="RibuloseP-bd_barrel"/>
</dbReference>
<evidence type="ECO:0000256" key="2">
    <source>
        <dbReference type="ARBA" id="ARBA00004733"/>
    </source>
</evidence>
<keyword evidence="4 9" id="KW-0028">Amino-acid biosynthesis</keyword>
<dbReference type="AlphaFoldDB" id="A0A0P1MYU3"/>
<comment type="similarity">
    <text evidence="9 10">Belongs to the TrpA family.</text>
</comment>
<gene>
    <name evidence="9" type="primary">trpA</name>
    <name evidence="11" type="ORF">JGI23_00962</name>
</gene>
<organism evidence="11 12">
    <name type="scientific">Candidatus Chryseopegocella kryptomonas</name>
    <dbReference type="NCBI Taxonomy" id="1633643"/>
    <lineage>
        <taxon>Bacteria</taxon>
        <taxon>Pseudomonadati</taxon>
        <taxon>Candidatus Kryptoniota</taxon>
        <taxon>Candidatus Chryseopegocella</taxon>
    </lineage>
</organism>
<accession>A0A0P1MYU3</accession>